<dbReference type="AlphaFoldDB" id="A0A4Y2E5Y6"/>
<organism evidence="1 2">
    <name type="scientific">Araneus ventricosus</name>
    <name type="common">Orbweaver spider</name>
    <name type="synonym">Epeira ventricosa</name>
    <dbReference type="NCBI Taxonomy" id="182803"/>
    <lineage>
        <taxon>Eukaryota</taxon>
        <taxon>Metazoa</taxon>
        <taxon>Ecdysozoa</taxon>
        <taxon>Arthropoda</taxon>
        <taxon>Chelicerata</taxon>
        <taxon>Arachnida</taxon>
        <taxon>Araneae</taxon>
        <taxon>Araneomorphae</taxon>
        <taxon>Entelegynae</taxon>
        <taxon>Araneoidea</taxon>
        <taxon>Araneidae</taxon>
        <taxon>Araneus</taxon>
    </lineage>
</organism>
<accession>A0A4Y2E5Y6</accession>
<keyword evidence="2" id="KW-1185">Reference proteome</keyword>
<name>A0A4Y2E5Y6_ARAVE</name>
<gene>
    <name evidence="1" type="ORF">AVEN_217135_1</name>
</gene>
<reference evidence="1 2" key="1">
    <citation type="journal article" date="2019" name="Sci. Rep.">
        <title>Orb-weaving spider Araneus ventricosus genome elucidates the spidroin gene catalogue.</title>
        <authorList>
            <person name="Kono N."/>
            <person name="Nakamura H."/>
            <person name="Ohtoshi R."/>
            <person name="Moran D.A.P."/>
            <person name="Shinohara A."/>
            <person name="Yoshida Y."/>
            <person name="Fujiwara M."/>
            <person name="Mori M."/>
            <person name="Tomita M."/>
            <person name="Arakawa K."/>
        </authorList>
    </citation>
    <scope>NUCLEOTIDE SEQUENCE [LARGE SCALE GENOMIC DNA]</scope>
</reference>
<protein>
    <submittedName>
        <fullName evidence="1">Uncharacterized protein</fullName>
    </submittedName>
</protein>
<dbReference type="EMBL" id="BGPR01000521">
    <property type="protein sequence ID" value="GBM24562.1"/>
    <property type="molecule type" value="Genomic_DNA"/>
</dbReference>
<proteinExistence type="predicted"/>
<sequence>MESLAKHGQLVYENFPHSLGPESSANKLDHRRVAKFFPYIHTKQPNPFLCNRSLPLAASCKSRADYGRGNLALHPGYRPQIIQIGLLN</sequence>
<comment type="caution">
    <text evidence="1">The sequence shown here is derived from an EMBL/GenBank/DDBJ whole genome shotgun (WGS) entry which is preliminary data.</text>
</comment>
<dbReference type="Proteomes" id="UP000499080">
    <property type="component" value="Unassembled WGS sequence"/>
</dbReference>
<evidence type="ECO:0000313" key="1">
    <source>
        <dbReference type="EMBL" id="GBM24562.1"/>
    </source>
</evidence>
<evidence type="ECO:0000313" key="2">
    <source>
        <dbReference type="Proteomes" id="UP000499080"/>
    </source>
</evidence>